<protein>
    <recommendedName>
        <fullName evidence="11">Palmitoyltransferase PFA4</fullName>
        <ecNumber evidence="11">2.3.1.225</ecNumber>
    </recommendedName>
    <alternativeName>
        <fullName evidence="11">Protein S-acyltransferase</fullName>
        <shortName evidence="11">PAT</shortName>
    </alternativeName>
    <alternativeName>
        <fullName evidence="11">Protein fatty acyltransferase 4</fullName>
    </alternativeName>
</protein>
<evidence type="ECO:0000256" key="11">
    <source>
        <dbReference type="HAMAP-Rule" id="MF_03199"/>
    </source>
</evidence>
<evidence type="ECO:0000256" key="7">
    <source>
        <dbReference type="ARBA" id="ARBA00023139"/>
    </source>
</evidence>
<dbReference type="GO" id="GO:0005789">
    <property type="term" value="C:endoplasmic reticulum membrane"/>
    <property type="evidence" value="ECO:0007669"/>
    <property type="project" value="UniProtKB-SubCell"/>
</dbReference>
<dbReference type="Proteomes" id="UP000799776">
    <property type="component" value="Unassembled WGS sequence"/>
</dbReference>
<evidence type="ECO:0000256" key="12">
    <source>
        <dbReference type="RuleBase" id="RU079119"/>
    </source>
</evidence>
<reference evidence="15" key="1">
    <citation type="journal article" date="2020" name="Stud. Mycol.">
        <title>101 Dothideomycetes genomes: a test case for predicting lifestyles and emergence of pathogens.</title>
        <authorList>
            <person name="Haridas S."/>
            <person name="Albert R."/>
            <person name="Binder M."/>
            <person name="Bloem J."/>
            <person name="Labutti K."/>
            <person name="Salamov A."/>
            <person name="Andreopoulos B."/>
            <person name="Baker S."/>
            <person name="Barry K."/>
            <person name="Bills G."/>
            <person name="Bluhm B."/>
            <person name="Cannon C."/>
            <person name="Castanera R."/>
            <person name="Culley D."/>
            <person name="Daum C."/>
            <person name="Ezra D."/>
            <person name="Gonzalez J."/>
            <person name="Henrissat B."/>
            <person name="Kuo A."/>
            <person name="Liang C."/>
            <person name="Lipzen A."/>
            <person name="Lutzoni F."/>
            <person name="Magnuson J."/>
            <person name="Mondo S."/>
            <person name="Nolan M."/>
            <person name="Ohm R."/>
            <person name="Pangilinan J."/>
            <person name="Park H.-J."/>
            <person name="Ramirez L."/>
            <person name="Alfaro M."/>
            <person name="Sun H."/>
            <person name="Tritt A."/>
            <person name="Yoshinaga Y."/>
            <person name="Zwiers L.-H."/>
            <person name="Turgeon B."/>
            <person name="Goodwin S."/>
            <person name="Spatafora J."/>
            <person name="Crous P."/>
            <person name="Grigoriev I."/>
        </authorList>
    </citation>
    <scope>NUCLEOTIDE SEQUENCE</scope>
    <source>
        <strain evidence="15">CBS 121410</strain>
    </source>
</reference>
<feature type="region of interest" description="Disordered" evidence="13">
    <location>
        <begin position="363"/>
        <end position="412"/>
    </location>
</feature>
<keyword evidence="3 11" id="KW-0812">Transmembrane</keyword>
<dbReference type="InterPro" id="IPR001594">
    <property type="entry name" value="Palmitoyltrfase_DHHC"/>
</dbReference>
<comment type="subcellular location">
    <subcellularLocation>
        <location evidence="11">Endoplasmic reticulum membrane</location>
        <topology evidence="11">Multi-pass membrane protein</topology>
    </subcellularLocation>
    <subcellularLocation>
        <location evidence="1">Membrane</location>
        <topology evidence="1">Multi-pass membrane protein</topology>
    </subcellularLocation>
</comment>
<keyword evidence="9 11" id="KW-0012">Acyltransferase</keyword>
<evidence type="ECO:0000313" key="15">
    <source>
        <dbReference type="EMBL" id="KAF2088127.1"/>
    </source>
</evidence>
<keyword evidence="8 11" id="KW-0449">Lipoprotein</keyword>
<feature type="transmembrane region" description="Helical" evidence="11 12">
    <location>
        <begin position="145"/>
        <end position="164"/>
    </location>
</feature>
<feature type="compositionally biased region" description="Basic and acidic residues" evidence="13">
    <location>
        <begin position="389"/>
        <end position="407"/>
    </location>
</feature>
<name>A0A9P4LXF6_9PEZI</name>
<feature type="compositionally biased region" description="Acidic residues" evidence="13">
    <location>
        <begin position="377"/>
        <end position="388"/>
    </location>
</feature>
<evidence type="ECO:0000256" key="2">
    <source>
        <dbReference type="ARBA" id="ARBA00022679"/>
    </source>
</evidence>
<comment type="function">
    <text evidence="11">Mediates the reversible addition of palmitate to target proteins, thereby regulating their membrane association and biological function.</text>
</comment>
<evidence type="ECO:0000256" key="8">
    <source>
        <dbReference type="ARBA" id="ARBA00023288"/>
    </source>
</evidence>
<comment type="caution">
    <text evidence="15">The sequence shown here is derived from an EMBL/GenBank/DDBJ whole genome shotgun (WGS) entry which is preliminary data.</text>
</comment>
<keyword evidence="7 11" id="KW-0564">Palmitate</keyword>
<comment type="similarity">
    <text evidence="11">Belongs to the DHHC palmitoyltransferase family. PFA4 subfamily.</text>
</comment>
<comment type="domain">
    <text evidence="11 12">The DHHC domain is required for palmitoyltransferase activity.</text>
</comment>
<evidence type="ECO:0000256" key="1">
    <source>
        <dbReference type="ARBA" id="ARBA00004141"/>
    </source>
</evidence>
<evidence type="ECO:0000256" key="10">
    <source>
        <dbReference type="ARBA" id="ARBA00048048"/>
    </source>
</evidence>
<dbReference type="AlphaFoldDB" id="A0A9P4LXF6"/>
<proteinExistence type="inferred from homology"/>
<feature type="transmembrane region" description="Helical" evidence="11 12">
    <location>
        <begin position="184"/>
        <end position="206"/>
    </location>
</feature>
<feature type="transmembrane region" description="Helical" evidence="11 12">
    <location>
        <begin position="42"/>
        <end position="60"/>
    </location>
</feature>
<dbReference type="GO" id="GO:0019706">
    <property type="term" value="F:protein-cysteine S-palmitoyltransferase activity"/>
    <property type="evidence" value="ECO:0007669"/>
    <property type="project" value="UniProtKB-UniRule"/>
</dbReference>
<feature type="transmembrane region" description="Helical" evidence="11 12">
    <location>
        <begin position="9"/>
        <end position="30"/>
    </location>
</feature>
<organism evidence="15 16">
    <name type="scientific">Saccharata proteae CBS 121410</name>
    <dbReference type="NCBI Taxonomy" id="1314787"/>
    <lineage>
        <taxon>Eukaryota</taxon>
        <taxon>Fungi</taxon>
        <taxon>Dikarya</taxon>
        <taxon>Ascomycota</taxon>
        <taxon>Pezizomycotina</taxon>
        <taxon>Dothideomycetes</taxon>
        <taxon>Dothideomycetes incertae sedis</taxon>
        <taxon>Botryosphaeriales</taxon>
        <taxon>Saccharataceae</taxon>
        <taxon>Saccharata</taxon>
    </lineage>
</organism>
<evidence type="ECO:0000256" key="3">
    <source>
        <dbReference type="ARBA" id="ARBA00022692"/>
    </source>
</evidence>
<evidence type="ECO:0000256" key="13">
    <source>
        <dbReference type="SAM" id="MobiDB-lite"/>
    </source>
</evidence>
<evidence type="ECO:0000256" key="5">
    <source>
        <dbReference type="ARBA" id="ARBA00022989"/>
    </source>
</evidence>
<keyword evidence="4 11" id="KW-0256">Endoplasmic reticulum</keyword>
<gene>
    <name evidence="11" type="primary">PFA4</name>
    <name evidence="15" type="ORF">K490DRAFT_64801</name>
</gene>
<dbReference type="OrthoDB" id="331948at2759"/>
<dbReference type="PANTHER" id="PTHR12246">
    <property type="entry name" value="PALMITOYLTRANSFERASE ZDHHC16"/>
    <property type="match status" value="1"/>
</dbReference>
<evidence type="ECO:0000256" key="6">
    <source>
        <dbReference type="ARBA" id="ARBA00023136"/>
    </source>
</evidence>
<dbReference type="PROSITE" id="PS50216">
    <property type="entry name" value="DHHC"/>
    <property type="match status" value="1"/>
</dbReference>
<dbReference type="InterPro" id="IPR039859">
    <property type="entry name" value="PFA4/ZDH16/20/ERF2-like"/>
</dbReference>
<sequence length="436" mass="49939">MASFEMSQLAVPAVVALITFLGYSSQYLFLSLEPHPLEQNQVAIFNLLLICLYVSFARACTTDPGFVPKDWVPQPVKVYGEERKSPGTEEVVQGARRWCSKCEAAKPPRAHHCKTCKRCIPKMDHHCPWLANCVSHTTFPHFFRVLFYATAAMSYLAYFLYIRAAVVWNNRSLPSYLGPSAIQLVHLFVLLAANSLTLFIMAIMLIRFGIKFGENITTIEGWEIDRHETLLRRARYLGGWLQGPDGRRIKIKRQEFPYDIGIWPNLRQGMGTGNVLAWFWPFAASPSNASGLDFEINGFEDLSVTWPPPDPDRIPRVKRQFPANEAFTHRELSLDQEEGIEAFKRRQQEDFKRWQVGSAGLQRRRPFHERASADQTDGNDSEGLDENEDIQRGEESWKNSEGERLDDFGVDEDAEFYDEDDIPLSELLKRKRAANT</sequence>
<feature type="active site" description="S-palmitoyl cysteine intermediate" evidence="11">
    <location>
        <position position="127"/>
    </location>
</feature>
<keyword evidence="2 11" id="KW-0808">Transferase</keyword>
<feature type="domain" description="Palmitoyltransferase DHHC" evidence="14">
    <location>
        <begin position="95"/>
        <end position="223"/>
    </location>
</feature>
<accession>A0A9P4LXF6</accession>
<evidence type="ECO:0000256" key="9">
    <source>
        <dbReference type="ARBA" id="ARBA00023315"/>
    </source>
</evidence>
<comment type="catalytic activity">
    <reaction evidence="10 11 12">
        <text>L-cysteinyl-[protein] + hexadecanoyl-CoA = S-hexadecanoyl-L-cysteinyl-[protein] + CoA</text>
        <dbReference type="Rhea" id="RHEA:36683"/>
        <dbReference type="Rhea" id="RHEA-COMP:10131"/>
        <dbReference type="Rhea" id="RHEA-COMP:11032"/>
        <dbReference type="ChEBI" id="CHEBI:29950"/>
        <dbReference type="ChEBI" id="CHEBI:57287"/>
        <dbReference type="ChEBI" id="CHEBI:57379"/>
        <dbReference type="ChEBI" id="CHEBI:74151"/>
        <dbReference type="EC" id="2.3.1.225"/>
    </reaction>
</comment>
<dbReference type="Pfam" id="PF01529">
    <property type="entry name" value="DHHC"/>
    <property type="match status" value="1"/>
</dbReference>
<dbReference type="EC" id="2.3.1.225" evidence="11"/>
<dbReference type="InterPro" id="IPR033682">
    <property type="entry name" value="PFA4"/>
</dbReference>
<keyword evidence="5 11" id="KW-1133">Transmembrane helix</keyword>
<evidence type="ECO:0000256" key="4">
    <source>
        <dbReference type="ARBA" id="ARBA00022824"/>
    </source>
</evidence>
<evidence type="ECO:0000313" key="16">
    <source>
        <dbReference type="Proteomes" id="UP000799776"/>
    </source>
</evidence>
<evidence type="ECO:0000259" key="14">
    <source>
        <dbReference type="Pfam" id="PF01529"/>
    </source>
</evidence>
<keyword evidence="16" id="KW-1185">Reference proteome</keyword>
<dbReference type="EMBL" id="ML978717">
    <property type="protein sequence ID" value="KAF2088127.1"/>
    <property type="molecule type" value="Genomic_DNA"/>
</dbReference>
<dbReference type="HAMAP" id="MF_03199">
    <property type="entry name" value="DHHC_PAT_PFA4"/>
    <property type="match status" value="1"/>
</dbReference>
<keyword evidence="6 11" id="KW-0472">Membrane</keyword>